<accession>A0AA97I219</accession>
<feature type="chain" id="PRO_5041667038" evidence="1">
    <location>
        <begin position="24"/>
        <end position="121"/>
    </location>
</feature>
<name>A0AA97I219_9SPHN</name>
<dbReference type="RefSeq" id="WP_317082120.1">
    <property type="nucleotide sequence ID" value="NZ_CP136594.1"/>
</dbReference>
<organism evidence="2 3">
    <name type="scientific">Alterisphingorhabdus coralli</name>
    <dbReference type="NCBI Taxonomy" id="3071408"/>
    <lineage>
        <taxon>Bacteria</taxon>
        <taxon>Pseudomonadati</taxon>
        <taxon>Pseudomonadota</taxon>
        <taxon>Alphaproteobacteria</taxon>
        <taxon>Sphingomonadales</taxon>
        <taxon>Sphingomonadaceae</taxon>
        <taxon>Alterisphingorhabdus (ex Yan et al. 2024)</taxon>
    </lineage>
</organism>
<evidence type="ECO:0000256" key="1">
    <source>
        <dbReference type="SAM" id="SignalP"/>
    </source>
</evidence>
<feature type="signal peptide" evidence="1">
    <location>
        <begin position="1"/>
        <end position="23"/>
    </location>
</feature>
<dbReference type="KEGG" id="acoa:RB602_00985"/>
<dbReference type="AlphaFoldDB" id="A0AA97I219"/>
<dbReference type="Proteomes" id="UP001302429">
    <property type="component" value="Chromosome"/>
</dbReference>
<keyword evidence="1" id="KW-0732">Signal</keyword>
<proteinExistence type="predicted"/>
<keyword evidence="3" id="KW-1185">Reference proteome</keyword>
<sequence length="121" mass="12804">MQTLPHWASIGLLALTLAGCAAAPVAAPVSTAPTTRPMNPRGLSAILNRSDDQLVAMFGPPRLDVIEGAARKLQFTGESCVLDIYLYPPENGGERKSTYADARNLQGAAVDRAGCVRALRK</sequence>
<evidence type="ECO:0000313" key="3">
    <source>
        <dbReference type="Proteomes" id="UP001302429"/>
    </source>
</evidence>
<evidence type="ECO:0000313" key="2">
    <source>
        <dbReference type="EMBL" id="WOE75320.1"/>
    </source>
</evidence>
<gene>
    <name evidence="2" type="ORF">RB602_00985</name>
</gene>
<reference evidence="2 3" key="1">
    <citation type="submission" date="2023-10" db="EMBL/GenBank/DDBJ databases">
        <title>Complete genome sequence of a Sphingomonadaceae bacterium.</title>
        <authorList>
            <person name="Yan C."/>
        </authorList>
    </citation>
    <scope>NUCLEOTIDE SEQUENCE [LARGE SCALE GENOMIC DNA]</scope>
    <source>
        <strain evidence="2 3">SCSIO 66989</strain>
    </source>
</reference>
<protein>
    <submittedName>
        <fullName evidence="2">Uncharacterized protein</fullName>
    </submittedName>
</protein>
<dbReference type="EMBL" id="CP136594">
    <property type="protein sequence ID" value="WOE75320.1"/>
    <property type="molecule type" value="Genomic_DNA"/>
</dbReference>